<dbReference type="Proteomes" id="UP000886819">
    <property type="component" value="Unassembled WGS sequence"/>
</dbReference>
<name>A0A9D1CHV6_9FIRM</name>
<reference evidence="1" key="1">
    <citation type="submission" date="2020-10" db="EMBL/GenBank/DDBJ databases">
        <authorList>
            <person name="Gilroy R."/>
        </authorList>
    </citation>
    <scope>NUCLEOTIDE SEQUENCE</scope>
    <source>
        <strain evidence="1">ChiHile30-977</strain>
    </source>
</reference>
<protein>
    <recommendedName>
        <fullName evidence="3">Stage III sporulation protein AG</fullName>
    </recommendedName>
</protein>
<dbReference type="EMBL" id="DVFI01000002">
    <property type="protein sequence ID" value="HIQ61987.1"/>
    <property type="molecule type" value="Genomic_DNA"/>
</dbReference>
<reference evidence="1" key="2">
    <citation type="journal article" date="2021" name="PeerJ">
        <title>Extensive microbial diversity within the chicken gut microbiome revealed by metagenomics and culture.</title>
        <authorList>
            <person name="Gilroy R."/>
            <person name="Ravi A."/>
            <person name="Getino M."/>
            <person name="Pursley I."/>
            <person name="Horton D.L."/>
            <person name="Alikhan N.F."/>
            <person name="Baker D."/>
            <person name="Gharbi K."/>
            <person name="Hall N."/>
            <person name="Watson M."/>
            <person name="Adriaenssens E.M."/>
            <person name="Foster-Nyarko E."/>
            <person name="Jarju S."/>
            <person name="Secka A."/>
            <person name="Antonio M."/>
            <person name="Oren A."/>
            <person name="Chaudhuri R.R."/>
            <person name="La Ragione R."/>
            <person name="Hildebrand F."/>
            <person name="Pallen M.J."/>
        </authorList>
    </citation>
    <scope>NUCLEOTIDE SEQUENCE</scope>
    <source>
        <strain evidence="1">ChiHile30-977</strain>
    </source>
</reference>
<evidence type="ECO:0000313" key="2">
    <source>
        <dbReference type="Proteomes" id="UP000886819"/>
    </source>
</evidence>
<evidence type="ECO:0000313" key="1">
    <source>
        <dbReference type="EMBL" id="HIQ61987.1"/>
    </source>
</evidence>
<gene>
    <name evidence="1" type="ORF">IAA66_00175</name>
</gene>
<comment type="caution">
    <text evidence="1">The sequence shown here is derived from an EMBL/GenBank/DDBJ whole genome shotgun (WGS) entry which is preliminary data.</text>
</comment>
<sequence>MSPLSEWREKMGRVKVTQWAALLLALGLAGSLLFSGSWGAGVLTEQPQDSGAQGDALETRLAAVLSRMEGAGQVEVVIHYAQTVSTSAWPQESAQETGEPVGVVVVAEGADNLRVRLELAQAVQTLLRLEAESVEVFAMDSRDGAR</sequence>
<accession>A0A9D1CHV6</accession>
<evidence type="ECO:0008006" key="3">
    <source>
        <dbReference type="Google" id="ProtNLM"/>
    </source>
</evidence>
<dbReference type="AlphaFoldDB" id="A0A9D1CHV6"/>
<organism evidence="1 2">
    <name type="scientific">Candidatus Avichristensenella intestinipullorum</name>
    <dbReference type="NCBI Taxonomy" id="2840693"/>
    <lineage>
        <taxon>Bacteria</taxon>
        <taxon>Bacillati</taxon>
        <taxon>Bacillota</taxon>
        <taxon>Clostridia</taxon>
        <taxon>Candidatus Avichristensenella</taxon>
    </lineage>
</organism>
<proteinExistence type="predicted"/>